<dbReference type="Proteomes" id="UP001631969">
    <property type="component" value="Unassembled WGS sequence"/>
</dbReference>
<accession>A0ACC7P6J8</accession>
<protein>
    <submittedName>
        <fullName evidence="1">Collagen-like protein</fullName>
    </submittedName>
</protein>
<dbReference type="EMBL" id="JBJURJ010000016">
    <property type="protein sequence ID" value="MFM9330977.1"/>
    <property type="molecule type" value="Genomic_DNA"/>
</dbReference>
<keyword evidence="2" id="KW-1185">Reference proteome</keyword>
<name>A0ACC7P6J8_9BACL</name>
<sequence length="409" mass="41751">MSFTPLVLGRPGPEVHLTVTLVTDNDQPGALLSFRVPVKASTQASGAGALYIEWELWRGDVLVAKQVSPMTFIAPAGEEQLLSEVIDVVDSIGAGTHVYNLKAQVVAFNNITDNALLGKPQIGARFPAETSVIGDGITGPTGPTGPTGGTGAKGEGGDPGDHGTVGTGVSGPTGPTGPTGDTGPTGTTSLTGSGIAITGATGPTGPTGHGWTGATGATGIGATGPTGVGSVGATGETGLRGPTGPTGSGEGVTGPTGAPNPRSGSKGPKGANYSPQRFGGNLNSASNFVPIRLFWWPVQTLPRLPVRAGQKVFLEFLASIHTDLGSTTGPDYYDFRYQIVDKDHNVVVHSDTISYGWGRAVLDNTILVNWVDEIGENSTRVYELQVITNSSPGGGTMRYYNFRATVLEG</sequence>
<reference evidence="1" key="1">
    <citation type="submission" date="2024-12" db="EMBL/GenBank/DDBJ databases">
        <authorList>
            <person name="Wu N."/>
        </authorList>
    </citation>
    <scope>NUCLEOTIDE SEQUENCE</scope>
    <source>
        <strain evidence="1">P15</strain>
    </source>
</reference>
<organism evidence="1 2">
    <name type="scientific">Paenibacillus mesotrionivorans</name>
    <dbReference type="NCBI Taxonomy" id="3160968"/>
    <lineage>
        <taxon>Bacteria</taxon>
        <taxon>Bacillati</taxon>
        <taxon>Bacillota</taxon>
        <taxon>Bacilli</taxon>
        <taxon>Bacillales</taxon>
        <taxon>Paenibacillaceae</taxon>
        <taxon>Paenibacillus</taxon>
    </lineage>
</organism>
<evidence type="ECO:0000313" key="2">
    <source>
        <dbReference type="Proteomes" id="UP001631969"/>
    </source>
</evidence>
<evidence type="ECO:0000313" key="1">
    <source>
        <dbReference type="EMBL" id="MFM9330977.1"/>
    </source>
</evidence>
<gene>
    <name evidence="1" type="ORF">ACI1P1_22045</name>
</gene>
<proteinExistence type="predicted"/>
<comment type="caution">
    <text evidence="1">The sequence shown here is derived from an EMBL/GenBank/DDBJ whole genome shotgun (WGS) entry which is preliminary data.</text>
</comment>